<name>A0A9Q2HFB6_9STAP</name>
<keyword evidence="4" id="KW-1185">Reference proteome</keyword>
<proteinExistence type="predicted"/>
<evidence type="ECO:0000256" key="1">
    <source>
        <dbReference type="ARBA" id="ARBA00022729"/>
    </source>
</evidence>
<organism evidence="3 4">
    <name type="scientific">Nosocomiicoccus ampullae</name>
    <dbReference type="NCBI Taxonomy" id="489910"/>
    <lineage>
        <taxon>Bacteria</taxon>
        <taxon>Bacillati</taxon>
        <taxon>Bacillota</taxon>
        <taxon>Bacilli</taxon>
        <taxon>Bacillales</taxon>
        <taxon>Staphylococcaceae</taxon>
        <taxon>Nosocomiicoccus</taxon>
    </lineage>
</organism>
<protein>
    <submittedName>
        <fullName evidence="3">Outer membrane murein-binding lipoprotein Lpp</fullName>
    </submittedName>
</protein>
<evidence type="ECO:0000256" key="2">
    <source>
        <dbReference type="SAM" id="Coils"/>
    </source>
</evidence>
<evidence type="ECO:0000313" key="4">
    <source>
        <dbReference type="Proteomes" id="UP000579136"/>
    </source>
</evidence>
<dbReference type="Proteomes" id="UP000579136">
    <property type="component" value="Unassembled WGS sequence"/>
</dbReference>
<gene>
    <name evidence="3" type="ORF">HNQ45_000551</name>
</gene>
<dbReference type="EMBL" id="JACHHF010000003">
    <property type="protein sequence ID" value="MBB5175676.1"/>
    <property type="molecule type" value="Genomic_DNA"/>
</dbReference>
<keyword evidence="3" id="KW-0449">Lipoprotein</keyword>
<evidence type="ECO:0000313" key="3">
    <source>
        <dbReference type="EMBL" id="MBB5175676.1"/>
    </source>
</evidence>
<feature type="coiled-coil region" evidence="2">
    <location>
        <begin position="27"/>
        <end position="68"/>
    </location>
</feature>
<dbReference type="InterPro" id="IPR012640">
    <property type="entry name" value="Membr_lipoprot_lipid_attach_CS"/>
</dbReference>
<comment type="caution">
    <text evidence="3">The sequence shown here is derived from an EMBL/GenBank/DDBJ whole genome shotgun (WGS) entry which is preliminary data.</text>
</comment>
<dbReference type="AlphaFoldDB" id="A0A9Q2HFB6"/>
<dbReference type="Pfam" id="PF08139">
    <property type="entry name" value="LPAM_1"/>
    <property type="match status" value="1"/>
</dbReference>
<dbReference type="PROSITE" id="PS51257">
    <property type="entry name" value="PROKAR_LIPOPROTEIN"/>
    <property type="match status" value="1"/>
</dbReference>
<sequence length="68" mass="7774">MKRALIVLLSTVVLTACSSPSQKEQDIQALEESITDLERQINELKSDNEDLKQKVKAKEDELNQMEKE</sequence>
<accession>A0A9Q2HFB6</accession>
<dbReference type="RefSeq" id="WP_183673194.1">
    <property type="nucleotide sequence ID" value="NZ_CBCRYX010000002.1"/>
</dbReference>
<keyword evidence="2" id="KW-0175">Coiled coil</keyword>
<keyword evidence="1" id="KW-0732">Signal</keyword>
<dbReference type="Gene3D" id="1.20.5.340">
    <property type="match status" value="1"/>
</dbReference>
<reference evidence="3 4" key="1">
    <citation type="submission" date="2020-08" db="EMBL/GenBank/DDBJ databases">
        <title>Genomic Encyclopedia of Type Strains, Phase IV (KMG-IV): sequencing the most valuable type-strain genomes for metagenomic binning, comparative biology and taxonomic classification.</title>
        <authorList>
            <person name="Goeker M."/>
        </authorList>
    </citation>
    <scope>NUCLEOTIDE SEQUENCE [LARGE SCALE GENOMIC DNA]</scope>
    <source>
        <strain evidence="3 4">DSM 19163</strain>
    </source>
</reference>